<keyword evidence="3" id="KW-1185">Reference proteome</keyword>
<gene>
    <name evidence="2" type="ORF">L596_020348</name>
</gene>
<dbReference type="AlphaFoldDB" id="A0A4U5MTB6"/>
<proteinExistence type="predicted"/>
<feature type="region of interest" description="Disordered" evidence="1">
    <location>
        <begin position="1"/>
        <end position="21"/>
    </location>
</feature>
<protein>
    <submittedName>
        <fullName evidence="2">Uncharacterized protein</fullName>
    </submittedName>
</protein>
<sequence length="268" mass="31066">MTLQNSTKPEATIPKHKPEATKQQSCAMHGVKVPLVPSKLFCYFEGKIIQLLVRRYLDAYALFSDSLCVFVFRARTYDEDEEFGPISGTVCQFLENEFDYGFYFSGFAIQAQFHGKRMNLLEMFNEYVESNRIPLEQIHTRTARILQGYDHMSYVLHHTAGKFVTQEDNGKLTMMFERHNRGSYFDLEVKIDKISELKLLYSPSSIEHMDLPPLDEKPPPFEFGYADPAAITFFDNILFYGDRMFNVSTRSQISSVHPIINYTKGNHF</sequence>
<reference evidence="2 3" key="1">
    <citation type="journal article" date="2015" name="Genome Biol.">
        <title>Comparative genomics of Steinernema reveals deeply conserved gene regulatory networks.</title>
        <authorList>
            <person name="Dillman A.R."/>
            <person name="Macchietto M."/>
            <person name="Porter C.F."/>
            <person name="Rogers A."/>
            <person name="Williams B."/>
            <person name="Antoshechkin I."/>
            <person name="Lee M.M."/>
            <person name="Goodwin Z."/>
            <person name="Lu X."/>
            <person name="Lewis E.E."/>
            <person name="Goodrich-Blair H."/>
            <person name="Stock S.P."/>
            <person name="Adams B.J."/>
            <person name="Sternberg P.W."/>
            <person name="Mortazavi A."/>
        </authorList>
    </citation>
    <scope>NUCLEOTIDE SEQUENCE [LARGE SCALE GENOMIC DNA]</scope>
    <source>
        <strain evidence="2 3">ALL</strain>
    </source>
</reference>
<dbReference type="Proteomes" id="UP000298663">
    <property type="component" value="Unassembled WGS sequence"/>
</dbReference>
<name>A0A4U5MTB6_STECR</name>
<dbReference type="EMBL" id="AZBU02000006">
    <property type="protein sequence ID" value="TKR72970.1"/>
    <property type="molecule type" value="Genomic_DNA"/>
</dbReference>
<comment type="caution">
    <text evidence="2">The sequence shown here is derived from an EMBL/GenBank/DDBJ whole genome shotgun (WGS) entry which is preliminary data.</text>
</comment>
<evidence type="ECO:0000313" key="2">
    <source>
        <dbReference type="EMBL" id="TKR72970.1"/>
    </source>
</evidence>
<reference evidence="2 3" key="2">
    <citation type="journal article" date="2019" name="G3 (Bethesda)">
        <title>Hybrid Assembly of the Genome of the Entomopathogenic Nematode Steinernema carpocapsae Identifies the X-Chromosome.</title>
        <authorList>
            <person name="Serra L."/>
            <person name="Macchietto M."/>
            <person name="Macias-Munoz A."/>
            <person name="McGill C.J."/>
            <person name="Rodriguez I.M."/>
            <person name="Rodriguez B."/>
            <person name="Murad R."/>
            <person name="Mortazavi A."/>
        </authorList>
    </citation>
    <scope>NUCLEOTIDE SEQUENCE [LARGE SCALE GENOMIC DNA]</scope>
    <source>
        <strain evidence="2 3">ALL</strain>
    </source>
</reference>
<evidence type="ECO:0000313" key="3">
    <source>
        <dbReference type="Proteomes" id="UP000298663"/>
    </source>
</evidence>
<evidence type="ECO:0000256" key="1">
    <source>
        <dbReference type="SAM" id="MobiDB-lite"/>
    </source>
</evidence>
<organism evidence="2 3">
    <name type="scientific">Steinernema carpocapsae</name>
    <name type="common">Entomopathogenic nematode</name>
    <dbReference type="NCBI Taxonomy" id="34508"/>
    <lineage>
        <taxon>Eukaryota</taxon>
        <taxon>Metazoa</taxon>
        <taxon>Ecdysozoa</taxon>
        <taxon>Nematoda</taxon>
        <taxon>Chromadorea</taxon>
        <taxon>Rhabditida</taxon>
        <taxon>Tylenchina</taxon>
        <taxon>Panagrolaimomorpha</taxon>
        <taxon>Strongyloidoidea</taxon>
        <taxon>Steinernematidae</taxon>
        <taxon>Steinernema</taxon>
    </lineage>
</organism>
<accession>A0A4U5MTB6</accession>